<comment type="caution">
    <text evidence="2">The sequence shown here is derived from an EMBL/GenBank/DDBJ whole genome shotgun (WGS) entry which is preliminary data.</text>
</comment>
<protein>
    <submittedName>
        <fullName evidence="2">DUF2357 domain-containing protein</fullName>
    </submittedName>
</protein>
<keyword evidence="3" id="KW-1185">Reference proteome</keyword>
<proteinExistence type="predicted"/>
<sequence length="592" mass="69889">MAILYNDASFKCTWEVMKSSAYSEWKQAECYATSEEELHTSSQAELTVEVKENMPVKLHFDSDNFRFYMDGLSSLPVSDVEIDESGDTYLKSGVTVLFENSTQYYPFVPGHYQVEIKSLERSYFMWLHVRSKQVDEDQWNYMRIEIENEVTGLAQDLIKQNQSRSATEINGLPRTLIQKFQVIERHSKQLQAVLQQLSKSPHFQINKQYNWVNEHDTPVWDNQSVRSRQQQPDKKPFVKTPIKIINYDIHENQMLKKDLMYVDKLLTTLVKKIEDLKQSYISKEGTNIHPMRDQLIKERLEGFYLKAKRIKNLLYVIKELEWYQSVSTKQVTSMKGLSDFRYRLIHNIVKETKNQETNLSFKESFRVQWRRTDKLYEIWGYLKLAKILQNDIVGFQFIGGWLNEVDSTDELIPDLPRGALMKFQREHLTAHLTYDAQLPAVHSQDKKEAEPLRTDGTHHSPDARIDLYRNKIFIGSIIIDFKYRPQLNIWNNARLRSYHKTMTMEQLLSYQNEVKSSYLYEGSIQSFLIKNINAVQEVWAIFPEREPSGINKIVYDRIRMIELSPMSENLHVIDQIKQSIDEIERGSELFLR</sequence>
<dbReference type="Pfam" id="PF09823">
    <property type="entry name" value="DUF2357"/>
    <property type="match status" value="1"/>
</dbReference>
<organism evidence="2 3">
    <name type="scientific">Alkalicoccobacillus gibsonii</name>
    <dbReference type="NCBI Taxonomy" id="79881"/>
    <lineage>
        <taxon>Bacteria</taxon>
        <taxon>Bacillati</taxon>
        <taxon>Bacillota</taxon>
        <taxon>Bacilli</taxon>
        <taxon>Bacillales</taxon>
        <taxon>Bacillaceae</taxon>
        <taxon>Alkalicoccobacillus</taxon>
    </lineage>
</organism>
<evidence type="ECO:0000313" key="2">
    <source>
        <dbReference type="EMBL" id="MEN0644933.1"/>
    </source>
</evidence>
<dbReference type="InterPro" id="IPR007505">
    <property type="entry name" value="PDDEXK_7"/>
</dbReference>
<evidence type="ECO:0000259" key="1">
    <source>
        <dbReference type="Pfam" id="PF09823"/>
    </source>
</evidence>
<dbReference type="Pfam" id="PF04411">
    <property type="entry name" value="PDDEXK_7"/>
    <property type="match status" value="1"/>
</dbReference>
<dbReference type="RefSeq" id="WP_343131554.1">
    <property type="nucleotide sequence ID" value="NZ_JBCITK010000001.1"/>
</dbReference>
<dbReference type="InterPro" id="IPR018633">
    <property type="entry name" value="DUF2357"/>
</dbReference>
<accession>A0ABU9VLZ8</accession>
<dbReference type="Proteomes" id="UP001418796">
    <property type="component" value="Unassembled WGS sequence"/>
</dbReference>
<reference evidence="2 3" key="1">
    <citation type="submission" date="2024-03" db="EMBL/GenBank/DDBJ databases">
        <title>Bacilli Hybrid Assemblies.</title>
        <authorList>
            <person name="Kovac J."/>
        </authorList>
    </citation>
    <scope>NUCLEOTIDE SEQUENCE [LARGE SCALE GENOMIC DNA]</scope>
    <source>
        <strain evidence="2 3">FSL R7-0666</strain>
    </source>
</reference>
<name>A0ABU9VLZ8_9BACI</name>
<feature type="domain" description="DUF2357" evidence="1">
    <location>
        <begin position="110"/>
        <end position="306"/>
    </location>
</feature>
<gene>
    <name evidence="2" type="ORF">MKY91_17390</name>
</gene>
<evidence type="ECO:0000313" key="3">
    <source>
        <dbReference type="Proteomes" id="UP001418796"/>
    </source>
</evidence>
<dbReference type="EMBL" id="JBCITK010000001">
    <property type="protein sequence ID" value="MEN0644933.1"/>
    <property type="molecule type" value="Genomic_DNA"/>
</dbReference>